<accession>A0A1I8B6H5</accession>
<name>A0A1I8B6H5_MELHA</name>
<evidence type="ECO:0000313" key="3">
    <source>
        <dbReference type="WBParaSite" id="MhA1_Contig144.frz3.gene13"/>
    </source>
</evidence>
<feature type="region of interest" description="Disordered" evidence="1">
    <location>
        <begin position="71"/>
        <end position="131"/>
    </location>
</feature>
<keyword evidence="2" id="KW-1185">Reference proteome</keyword>
<organism evidence="2 3">
    <name type="scientific">Meloidogyne hapla</name>
    <name type="common">Root-knot nematode worm</name>
    <dbReference type="NCBI Taxonomy" id="6305"/>
    <lineage>
        <taxon>Eukaryota</taxon>
        <taxon>Metazoa</taxon>
        <taxon>Ecdysozoa</taxon>
        <taxon>Nematoda</taxon>
        <taxon>Chromadorea</taxon>
        <taxon>Rhabditida</taxon>
        <taxon>Tylenchina</taxon>
        <taxon>Tylenchomorpha</taxon>
        <taxon>Tylenchoidea</taxon>
        <taxon>Meloidogynidae</taxon>
        <taxon>Meloidogyninae</taxon>
        <taxon>Meloidogyne</taxon>
    </lineage>
</organism>
<evidence type="ECO:0000313" key="2">
    <source>
        <dbReference type="Proteomes" id="UP000095281"/>
    </source>
</evidence>
<sequence>MDNNNLLLKRRQAFSTESTNGSSSIDQFRTISDNDADIDEEMEINTLTGEGVDDSRVTSFSIRSSPTVLHFPSNRQRKELQASREIPVRRPPVSVPPPKPPHSIPSIGDRRRADSSFSSAFSIFPASPAHT</sequence>
<dbReference type="WBParaSite" id="MhA1_Contig144.frz3.gene13">
    <property type="protein sequence ID" value="MhA1_Contig144.frz3.gene13"/>
    <property type="gene ID" value="MhA1_Contig144.frz3.gene13"/>
</dbReference>
<dbReference type="AlphaFoldDB" id="A0A1I8B6H5"/>
<protein>
    <submittedName>
        <fullName evidence="3">Uncharacterized protein</fullName>
    </submittedName>
</protein>
<proteinExistence type="predicted"/>
<reference evidence="3" key="1">
    <citation type="submission" date="2016-11" db="UniProtKB">
        <authorList>
            <consortium name="WormBaseParasite"/>
        </authorList>
    </citation>
    <scope>IDENTIFICATION</scope>
</reference>
<evidence type="ECO:0000256" key="1">
    <source>
        <dbReference type="SAM" id="MobiDB-lite"/>
    </source>
</evidence>
<feature type="compositionally biased region" description="Basic and acidic residues" evidence="1">
    <location>
        <begin position="76"/>
        <end position="88"/>
    </location>
</feature>
<feature type="compositionally biased region" description="Pro residues" evidence="1">
    <location>
        <begin position="89"/>
        <end position="103"/>
    </location>
</feature>
<feature type="region of interest" description="Disordered" evidence="1">
    <location>
        <begin position="14"/>
        <end position="36"/>
    </location>
</feature>
<feature type="compositionally biased region" description="Polar residues" evidence="1">
    <location>
        <begin position="14"/>
        <end position="33"/>
    </location>
</feature>
<feature type="compositionally biased region" description="Low complexity" evidence="1">
    <location>
        <begin position="115"/>
        <end position="131"/>
    </location>
</feature>
<dbReference type="Proteomes" id="UP000095281">
    <property type="component" value="Unplaced"/>
</dbReference>